<reference evidence="1" key="1">
    <citation type="submission" date="2021-06" db="EMBL/GenBank/DDBJ databases">
        <authorList>
            <person name="Kallberg Y."/>
            <person name="Tangrot J."/>
            <person name="Rosling A."/>
        </authorList>
    </citation>
    <scope>NUCLEOTIDE SEQUENCE</scope>
    <source>
        <strain evidence="1">MA461A</strain>
    </source>
</reference>
<dbReference type="EMBL" id="CAJVQC010026453">
    <property type="protein sequence ID" value="CAG8733240.1"/>
    <property type="molecule type" value="Genomic_DNA"/>
</dbReference>
<proteinExistence type="predicted"/>
<name>A0ACA9Q105_9GLOM</name>
<evidence type="ECO:0000313" key="1">
    <source>
        <dbReference type="EMBL" id="CAG8733240.1"/>
    </source>
</evidence>
<keyword evidence="2" id="KW-1185">Reference proteome</keyword>
<organism evidence="1 2">
    <name type="scientific">Racocetra persica</name>
    <dbReference type="NCBI Taxonomy" id="160502"/>
    <lineage>
        <taxon>Eukaryota</taxon>
        <taxon>Fungi</taxon>
        <taxon>Fungi incertae sedis</taxon>
        <taxon>Mucoromycota</taxon>
        <taxon>Glomeromycotina</taxon>
        <taxon>Glomeromycetes</taxon>
        <taxon>Diversisporales</taxon>
        <taxon>Gigasporaceae</taxon>
        <taxon>Racocetra</taxon>
    </lineage>
</organism>
<feature type="non-terminal residue" evidence="1">
    <location>
        <position position="1"/>
    </location>
</feature>
<comment type="caution">
    <text evidence="1">The sequence shown here is derived from an EMBL/GenBank/DDBJ whole genome shotgun (WGS) entry which is preliminary data.</text>
</comment>
<evidence type="ECO:0000313" key="2">
    <source>
        <dbReference type="Proteomes" id="UP000789920"/>
    </source>
</evidence>
<protein>
    <submittedName>
        <fullName evidence="1">8291_t:CDS:1</fullName>
    </submittedName>
</protein>
<accession>A0ACA9Q105</accession>
<gene>
    <name evidence="1" type="ORF">RPERSI_LOCUS12382</name>
</gene>
<sequence>KCCEKSVDNSNQEKLKSEKALCCEKSVDNSNQEKLLLVAVNICACEKSVDNSNQEKPHTFDNSNQEKLLLVADIPTKFILDKNKEQVELRGAAKNQLILQIKKSSCLLL</sequence>
<dbReference type="Proteomes" id="UP000789920">
    <property type="component" value="Unassembled WGS sequence"/>
</dbReference>